<feature type="region of interest" description="Disordered" evidence="1">
    <location>
        <begin position="214"/>
        <end position="239"/>
    </location>
</feature>
<sequence length="239" mass="26981">MFETSILLQTSDKEGNTTQIEPLPNLDYHLLYTLIQLARPYLPKRDLKRFDYLADARKLYYQCHYKFQSAFRALQDLSSQSDMLDTRHASLTHSQNLPLTDGQNTAAPTLTEELHILTVRRRTNEQETRAALAEVKKRKEGMERACGWFSSLKWRFLNTEVGVLVEVGKQVYAYKNGNRCMEPPKVGPLPDVPDVFLTARGFLLEGEFRGGDVAKEGDLEKGEDIAPNTAEGAGATALQ</sequence>
<evidence type="ECO:0000313" key="3">
    <source>
        <dbReference type="Proteomes" id="UP001276659"/>
    </source>
</evidence>
<reference evidence="2" key="1">
    <citation type="submission" date="2022-11" db="EMBL/GenBank/DDBJ databases">
        <title>Chromosomal genome sequence assembly and mating type (MAT) locus characterization of the leprose asexual lichenized fungus Lepraria neglecta (Nyl.) Erichsen.</title>
        <authorList>
            <person name="Allen J.L."/>
            <person name="Pfeffer B."/>
        </authorList>
    </citation>
    <scope>NUCLEOTIDE SEQUENCE</scope>
    <source>
        <strain evidence="2">Allen 5258</strain>
    </source>
</reference>
<keyword evidence="3" id="KW-1185">Reference proteome</keyword>
<dbReference type="Proteomes" id="UP001276659">
    <property type="component" value="Unassembled WGS sequence"/>
</dbReference>
<proteinExistence type="predicted"/>
<organism evidence="2 3">
    <name type="scientific">Lepraria neglecta</name>
    <dbReference type="NCBI Taxonomy" id="209136"/>
    <lineage>
        <taxon>Eukaryota</taxon>
        <taxon>Fungi</taxon>
        <taxon>Dikarya</taxon>
        <taxon>Ascomycota</taxon>
        <taxon>Pezizomycotina</taxon>
        <taxon>Lecanoromycetes</taxon>
        <taxon>OSLEUM clade</taxon>
        <taxon>Lecanoromycetidae</taxon>
        <taxon>Lecanorales</taxon>
        <taxon>Lecanorineae</taxon>
        <taxon>Stereocaulaceae</taxon>
        <taxon>Lepraria</taxon>
    </lineage>
</organism>
<comment type="caution">
    <text evidence="2">The sequence shown here is derived from an EMBL/GenBank/DDBJ whole genome shotgun (WGS) entry which is preliminary data.</text>
</comment>
<protein>
    <submittedName>
        <fullName evidence="2">Uncharacterized protein</fullName>
    </submittedName>
</protein>
<feature type="compositionally biased region" description="Basic and acidic residues" evidence="1">
    <location>
        <begin position="214"/>
        <end position="224"/>
    </location>
</feature>
<gene>
    <name evidence="2" type="ORF">OEA41_006401</name>
</gene>
<dbReference type="AlphaFoldDB" id="A0AAD9ZA89"/>
<evidence type="ECO:0000313" key="2">
    <source>
        <dbReference type="EMBL" id="KAK3173072.1"/>
    </source>
</evidence>
<name>A0AAD9ZA89_9LECA</name>
<evidence type="ECO:0000256" key="1">
    <source>
        <dbReference type="SAM" id="MobiDB-lite"/>
    </source>
</evidence>
<dbReference type="EMBL" id="JASNWA010000007">
    <property type="protein sequence ID" value="KAK3173072.1"/>
    <property type="molecule type" value="Genomic_DNA"/>
</dbReference>
<accession>A0AAD9ZA89</accession>